<feature type="domain" description="At1g61320/AtMIF1 LRR" evidence="1">
    <location>
        <begin position="1"/>
        <end position="247"/>
    </location>
</feature>
<evidence type="ECO:0000313" key="2">
    <source>
        <dbReference type="EMBL" id="CAD6251523.1"/>
    </source>
</evidence>
<reference evidence="2" key="1">
    <citation type="submission" date="2020-10" db="EMBL/GenBank/DDBJ databases">
        <authorList>
            <person name="Han B."/>
            <person name="Lu T."/>
            <person name="Zhao Q."/>
            <person name="Huang X."/>
            <person name="Zhao Y."/>
        </authorList>
    </citation>
    <scope>NUCLEOTIDE SEQUENCE</scope>
</reference>
<dbReference type="AlphaFoldDB" id="A0A811Q646"/>
<dbReference type="PANTHER" id="PTHR34145">
    <property type="entry name" value="OS02G0105600 PROTEIN"/>
    <property type="match status" value="1"/>
</dbReference>
<organism evidence="2 3">
    <name type="scientific">Miscanthus lutarioriparius</name>
    <dbReference type="NCBI Taxonomy" id="422564"/>
    <lineage>
        <taxon>Eukaryota</taxon>
        <taxon>Viridiplantae</taxon>
        <taxon>Streptophyta</taxon>
        <taxon>Embryophyta</taxon>
        <taxon>Tracheophyta</taxon>
        <taxon>Spermatophyta</taxon>
        <taxon>Magnoliopsida</taxon>
        <taxon>Liliopsida</taxon>
        <taxon>Poales</taxon>
        <taxon>Poaceae</taxon>
        <taxon>PACMAD clade</taxon>
        <taxon>Panicoideae</taxon>
        <taxon>Andropogonodae</taxon>
        <taxon>Andropogoneae</taxon>
        <taxon>Saccharinae</taxon>
        <taxon>Miscanthus</taxon>
    </lineage>
</organism>
<evidence type="ECO:0000313" key="3">
    <source>
        <dbReference type="Proteomes" id="UP000604825"/>
    </source>
</evidence>
<keyword evidence="3" id="KW-1185">Reference proteome</keyword>
<dbReference type="OrthoDB" id="647634at2759"/>
<evidence type="ECO:0000259" key="1">
    <source>
        <dbReference type="Pfam" id="PF23622"/>
    </source>
</evidence>
<protein>
    <recommendedName>
        <fullName evidence="1">At1g61320/AtMIF1 LRR domain-containing protein</fullName>
    </recommendedName>
</protein>
<dbReference type="Pfam" id="PF23622">
    <property type="entry name" value="LRR_At1g61320_AtMIF1"/>
    <property type="match status" value="1"/>
</dbReference>
<dbReference type="Proteomes" id="UP000604825">
    <property type="component" value="Unassembled WGS sequence"/>
</dbReference>
<dbReference type="InterPro" id="IPR055357">
    <property type="entry name" value="LRR_At1g61320_AtMIF1"/>
</dbReference>
<proteinExistence type="predicted"/>
<dbReference type="EMBL" id="CAJGYO010000008">
    <property type="protein sequence ID" value="CAD6251523.1"/>
    <property type="molecule type" value="Genomic_DNA"/>
</dbReference>
<dbReference type="PANTHER" id="PTHR34145:SF8">
    <property type="entry name" value="OS05G0538250 PROTEIN"/>
    <property type="match status" value="1"/>
</dbReference>
<accession>A0A811Q646</accession>
<sequence length="255" mass="28512">MLQMIESKALNLSTFKFVFDGDQVQLSLVSSQVKNISMDCIDDCNLLCYAITKLPYITPNVETLRLSSLSEMVTTPMAAAKFLHLKHLEIYLDGDISQGYDYLSLVSFLSGSPVLETFIIGVDQDEMSFHSVFGDASHMRQMLEHKHGSLKNVTILGFCSAKSMVELTCHILENATSLECITLDSVFYRNDDDDVGRCSLTSTRKTGDCYYLSNEKILEAYNGLEAIQRYIVGRVPSAVKLDVRGPCCRCHTLEL</sequence>
<name>A0A811Q646_9POAL</name>
<comment type="caution">
    <text evidence="2">The sequence shown here is derived from an EMBL/GenBank/DDBJ whole genome shotgun (WGS) entry which is preliminary data.</text>
</comment>
<dbReference type="InterPro" id="IPR053772">
    <property type="entry name" value="At1g61320/At1g61330-like"/>
</dbReference>
<gene>
    <name evidence="2" type="ORF">NCGR_LOCUS35267</name>
</gene>